<keyword evidence="3" id="KW-0547">Nucleotide-binding</keyword>
<organism evidence="12 13">
    <name type="scientific">Dermatophagoides pteronyssinus</name>
    <name type="common">European house dust mite</name>
    <dbReference type="NCBI Taxonomy" id="6956"/>
    <lineage>
        <taxon>Eukaryota</taxon>
        <taxon>Metazoa</taxon>
        <taxon>Ecdysozoa</taxon>
        <taxon>Arthropoda</taxon>
        <taxon>Chelicerata</taxon>
        <taxon>Arachnida</taxon>
        <taxon>Acari</taxon>
        <taxon>Acariformes</taxon>
        <taxon>Sarcoptiformes</taxon>
        <taxon>Astigmata</taxon>
        <taxon>Psoroptidia</taxon>
        <taxon>Analgoidea</taxon>
        <taxon>Pyroglyphidae</taxon>
        <taxon>Dermatophagoidinae</taxon>
        <taxon>Dermatophagoides</taxon>
    </lineage>
</organism>
<feature type="domain" description="DEAD-box RNA helicase Q" evidence="11">
    <location>
        <begin position="33"/>
        <end position="61"/>
    </location>
</feature>
<gene>
    <name evidence="13" type="primary">LOC113799013</name>
</gene>
<dbReference type="EC" id="3.6.4.13" evidence="2"/>
<proteinExistence type="inferred from homology"/>
<dbReference type="AlphaFoldDB" id="A0A6P6YJG8"/>
<name>A0A6P6YJG8_DERPT</name>
<dbReference type="InterPro" id="IPR027417">
    <property type="entry name" value="P-loop_NTPase"/>
</dbReference>
<evidence type="ECO:0000256" key="3">
    <source>
        <dbReference type="ARBA" id="ARBA00022741"/>
    </source>
</evidence>
<evidence type="ECO:0000256" key="8">
    <source>
        <dbReference type="ARBA" id="ARBA00038213"/>
    </source>
</evidence>
<reference evidence="13" key="1">
    <citation type="submission" date="2025-08" db="UniProtKB">
        <authorList>
            <consortium name="RefSeq"/>
        </authorList>
    </citation>
    <scope>IDENTIFICATION</scope>
    <source>
        <strain evidence="13">Airmid</strain>
    </source>
</reference>
<keyword evidence="12" id="KW-1185">Reference proteome</keyword>
<comment type="subcellular location">
    <subcellularLocation>
        <location evidence="1">Nucleus</location>
    </subcellularLocation>
</comment>
<feature type="short sequence motif" description="Q motif" evidence="9">
    <location>
        <begin position="33"/>
        <end position="61"/>
    </location>
</feature>
<dbReference type="SUPFAM" id="SSF52540">
    <property type="entry name" value="P-loop containing nucleoside triphosphate hydrolases"/>
    <property type="match status" value="2"/>
</dbReference>
<evidence type="ECO:0000313" key="12">
    <source>
        <dbReference type="Proteomes" id="UP000515146"/>
    </source>
</evidence>
<dbReference type="Gene3D" id="3.40.50.300">
    <property type="entry name" value="P-loop containing nucleotide triphosphate hydrolases"/>
    <property type="match status" value="3"/>
</dbReference>
<evidence type="ECO:0000256" key="6">
    <source>
        <dbReference type="ARBA" id="ARBA00022840"/>
    </source>
</evidence>
<evidence type="ECO:0000259" key="11">
    <source>
        <dbReference type="PROSITE" id="PS51195"/>
    </source>
</evidence>
<dbReference type="GO" id="GO:0005524">
    <property type="term" value="F:ATP binding"/>
    <property type="evidence" value="ECO:0007669"/>
    <property type="project" value="UniProtKB-KW"/>
</dbReference>
<keyword evidence="6" id="KW-0067">ATP-binding</keyword>
<comment type="similarity">
    <text evidence="8">Belongs to the DEAD box helicase family. DECD subfamily.</text>
</comment>
<protein>
    <recommendedName>
        <fullName evidence="2">RNA helicase</fullName>
        <ecNumber evidence="2">3.6.4.13</ecNumber>
    </recommendedName>
</protein>
<dbReference type="GO" id="GO:0003724">
    <property type="term" value="F:RNA helicase activity"/>
    <property type="evidence" value="ECO:0007669"/>
    <property type="project" value="UniProtKB-EC"/>
</dbReference>
<dbReference type="GO" id="GO:0005634">
    <property type="term" value="C:nucleus"/>
    <property type="evidence" value="ECO:0007669"/>
    <property type="project" value="UniProtKB-SubCell"/>
</dbReference>
<dbReference type="InterPro" id="IPR001650">
    <property type="entry name" value="Helicase_C-like"/>
</dbReference>
<evidence type="ECO:0000256" key="1">
    <source>
        <dbReference type="ARBA" id="ARBA00004123"/>
    </source>
</evidence>
<keyword evidence="4" id="KW-0378">Hydrolase</keyword>
<keyword evidence="5" id="KW-0347">Helicase</keyword>
<dbReference type="FunFam" id="3.40.50.300:FF:000111">
    <property type="entry name" value="DEAD-box ATP-dependent RNA helicase"/>
    <property type="match status" value="1"/>
</dbReference>
<dbReference type="SMART" id="SM00490">
    <property type="entry name" value="HELICc"/>
    <property type="match status" value="1"/>
</dbReference>
<dbReference type="InParanoid" id="A0A6P6YJG8"/>
<sequence length="305" mass="34960">MSLADEVALLEYKEEYQAEEEPVVEQNLSNETTDFRDFFLRPELIRALADAGFERPSEVQHEAVPHAITGVDTLEIRRDVQEIFLACPVQKQVIMLSATLSPEMRHLCKKYMQSPVEVIVDDNKNLTLHGLLQYSVKLEEDMKTKKLVELLNTLDYNQVVIFVKSIARVKMLAHVLTELKFPAIEIHRGKNQKDRIDAYKRFKAFEARIMVATDLFGRGIDIERVNIVVNYDMPDNADSYLHRVGRAGRFGTKGLAICFLSSPEDEDVLQQVQERFKSSVSSLPEQIDTSLYTLCYFWSSSTFAT</sequence>
<dbReference type="InterPro" id="IPR014014">
    <property type="entry name" value="RNA_helicase_DEAD_Q_motif"/>
</dbReference>
<dbReference type="Proteomes" id="UP000515146">
    <property type="component" value="Unplaced"/>
</dbReference>
<evidence type="ECO:0000313" key="13">
    <source>
        <dbReference type="RefSeq" id="XP_027205410.1"/>
    </source>
</evidence>
<dbReference type="PROSITE" id="PS51194">
    <property type="entry name" value="HELICASE_CTER"/>
    <property type="match status" value="1"/>
</dbReference>
<dbReference type="RefSeq" id="XP_027205410.1">
    <property type="nucleotide sequence ID" value="XM_027349609.1"/>
</dbReference>
<evidence type="ECO:0000256" key="9">
    <source>
        <dbReference type="PROSITE-ProRule" id="PRU00552"/>
    </source>
</evidence>
<dbReference type="KEGG" id="dpte:113799013"/>
<keyword evidence="7" id="KW-0539">Nucleus</keyword>
<evidence type="ECO:0000256" key="2">
    <source>
        <dbReference type="ARBA" id="ARBA00012552"/>
    </source>
</evidence>
<evidence type="ECO:0000256" key="5">
    <source>
        <dbReference type="ARBA" id="ARBA00022806"/>
    </source>
</evidence>
<evidence type="ECO:0000256" key="4">
    <source>
        <dbReference type="ARBA" id="ARBA00022801"/>
    </source>
</evidence>
<dbReference type="CDD" id="cd18787">
    <property type="entry name" value="SF2_C_DEAD"/>
    <property type="match status" value="1"/>
</dbReference>
<dbReference type="OrthoDB" id="196131at2759"/>
<dbReference type="GO" id="GO:0016787">
    <property type="term" value="F:hydrolase activity"/>
    <property type="evidence" value="ECO:0007669"/>
    <property type="project" value="UniProtKB-KW"/>
</dbReference>
<dbReference type="PANTHER" id="PTHR47958">
    <property type="entry name" value="ATP-DEPENDENT RNA HELICASE DBP3"/>
    <property type="match status" value="1"/>
</dbReference>
<evidence type="ECO:0000259" key="10">
    <source>
        <dbReference type="PROSITE" id="PS51194"/>
    </source>
</evidence>
<dbReference type="Pfam" id="PF00271">
    <property type="entry name" value="Helicase_C"/>
    <property type="match status" value="1"/>
</dbReference>
<accession>A0A6P6YJG8</accession>
<dbReference type="PROSITE" id="PS51195">
    <property type="entry name" value="Q_MOTIF"/>
    <property type="match status" value="1"/>
</dbReference>
<evidence type="ECO:0000256" key="7">
    <source>
        <dbReference type="ARBA" id="ARBA00023242"/>
    </source>
</evidence>
<feature type="domain" description="Helicase C-terminal" evidence="10">
    <location>
        <begin position="146"/>
        <end position="291"/>
    </location>
</feature>